<keyword evidence="5" id="KW-0677">Repeat</keyword>
<organism evidence="10 11">
    <name type="scientific">Anaeramoeba ignava</name>
    <name type="common">Anaerobic marine amoeba</name>
    <dbReference type="NCBI Taxonomy" id="1746090"/>
    <lineage>
        <taxon>Eukaryota</taxon>
        <taxon>Metamonada</taxon>
        <taxon>Anaeramoebidae</taxon>
        <taxon>Anaeramoeba</taxon>
    </lineage>
</organism>
<accession>A0A9Q0LKV7</accession>
<keyword evidence="6" id="KW-1133">Transmembrane helix</keyword>
<evidence type="ECO:0000313" key="11">
    <source>
        <dbReference type="Proteomes" id="UP001149090"/>
    </source>
</evidence>
<dbReference type="InterPro" id="IPR023395">
    <property type="entry name" value="MCP_dom_sf"/>
</dbReference>
<gene>
    <name evidence="10" type="ORF">M0811_08950</name>
</gene>
<dbReference type="PROSITE" id="PS50920">
    <property type="entry name" value="SOLCAR"/>
    <property type="match status" value="3"/>
</dbReference>
<dbReference type="InterPro" id="IPR018108">
    <property type="entry name" value="MCP_transmembrane"/>
</dbReference>
<comment type="similarity">
    <text evidence="2 9">Belongs to the mitochondrial carrier (TC 2.A.29) family.</text>
</comment>
<evidence type="ECO:0000256" key="3">
    <source>
        <dbReference type="ARBA" id="ARBA00022448"/>
    </source>
</evidence>
<keyword evidence="7 8" id="KW-0472">Membrane</keyword>
<evidence type="ECO:0000256" key="7">
    <source>
        <dbReference type="ARBA" id="ARBA00023136"/>
    </source>
</evidence>
<name>A0A9Q0LKV7_ANAIG</name>
<dbReference type="GO" id="GO:0005471">
    <property type="term" value="F:ATP:ADP antiporter activity"/>
    <property type="evidence" value="ECO:0007669"/>
    <property type="project" value="InterPro"/>
</dbReference>
<protein>
    <submittedName>
        <fullName evidence="10">Substrate carrier family protein a</fullName>
    </submittedName>
</protein>
<evidence type="ECO:0000256" key="6">
    <source>
        <dbReference type="ARBA" id="ARBA00022989"/>
    </source>
</evidence>
<feature type="repeat" description="Solcar" evidence="8">
    <location>
        <begin position="219"/>
        <end position="307"/>
    </location>
</feature>
<evidence type="ECO:0000256" key="9">
    <source>
        <dbReference type="RuleBase" id="RU000488"/>
    </source>
</evidence>
<sequence length="325" mass="35591">MSLGTVFAKQIISNYDHKYTTMASPKDKGNLTTVQGLLAGGLAGAVARTATSPLDVIKILFQVQKGPSHEAKYKGLGDAFATIYREEGLGGFWKGNWAGCLRIAPYSAIKFATFERLRKVVGKGQPLSSVQRLICGSLAGTIGLIFTYPFDVVKTRMTVDSRYTGITDTFAKIIQEEGIGGLFGGIIPSVVGVIPYEGGQFFAYGAIKSFWEGPEKRQLSVIENLLVGSLAGAFGQTISYPFDVIRKRLQIQRKSGKQEYSGMIDCAVKIVKDEGFTGLYKGNVPNLIKVLPYAALTFTTYEQVKKFFENYNNKRKAQATQPKKK</sequence>
<evidence type="ECO:0000256" key="8">
    <source>
        <dbReference type="PROSITE-ProRule" id="PRU00282"/>
    </source>
</evidence>
<keyword evidence="4 8" id="KW-0812">Transmembrane</keyword>
<evidence type="ECO:0000256" key="5">
    <source>
        <dbReference type="ARBA" id="ARBA00022737"/>
    </source>
</evidence>
<dbReference type="InterPro" id="IPR002067">
    <property type="entry name" value="MCP"/>
</dbReference>
<feature type="repeat" description="Solcar" evidence="8">
    <location>
        <begin position="31"/>
        <end position="120"/>
    </location>
</feature>
<dbReference type="PANTHER" id="PTHR24089">
    <property type="entry name" value="SOLUTE CARRIER FAMILY 25"/>
    <property type="match status" value="1"/>
</dbReference>
<evidence type="ECO:0000313" key="10">
    <source>
        <dbReference type="EMBL" id="KAJ5073268.1"/>
    </source>
</evidence>
<dbReference type="AlphaFoldDB" id="A0A9Q0LKV7"/>
<feature type="repeat" description="Solcar" evidence="8">
    <location>
        <begin position="127"/>
        <end position="210"/>
    </location>
</feature>
<reference evidence="10" key="1">
    <citation type="submission" date="2022-10" db="EMBL/GenBank/DDBJ databases">
        <title>Novel sulphate-reducing endosymbionts in the free-living metamonad Anaeramoeba.</title>
        <authorList>
            <person name="Jerlstrom-Hultqvist J."/>
            <person name="Cepicka I."/>
            <person name="Gallot-Lavallee L."/>
            <person name="Salas-Leiva D."/>
            <person name="Curtis B.A."/>
            <person name="Zahonova K."/>
            <person name="Pipaliya S."/>
            <person name="Dacks J."/>
            <person name="Roger A.J."/>
        </authorList>
    </citation>
    <scope>NUCLEOTIDE SEQUENCE</scope>
    <source>
        <strain evidence="10">BMAN</strain>
    </source>
</reference>
<dbReference type="PRINTS" id="PR00926">
    <property type="entry name" value="MITOCARRIER"/>
</dbReference>
<keyword evidence="3 9" id="KW-0813">Transport</keyword>
<comment type="caution">
    <text evidence="10">The sequence shown here is derived from an EMBL/GenBank/DDBJ whole genome shotgun (WGS) entry which is preliminary data.</text>
</comment>
<dbReference type="InterPro" id="IPR002113">
    <property type="entry name" value="ADT_euk_type"/>
</dbReference>
<proteinExistence type="inferred from homology"/>
<evidence type="ECO:0000256" key="4">
    <source>
        <dbReference type="ARBA" id="ARBA00022692"/>
    </source>
</evidence>
<dbReference type="Gene3D" id="1.50.40.10">
    <property type="entry name" value="Mitochondrial carrier domain"/>
    <property type="match status" value="1"/>
</dbReference>
<keyword evidence="11" id="KW-1185">Reference proteome</keyword>
<dbReference type="OrthoDB" id="270584at2759"/>
<evidence type="ECO:0000256" key="2">
    <source>
        <dbReference type="ARBA" id="ARBA00006375"/>
    </source>
</evidence>
<dbReference type="GO" id="GO:0140021">
    <property type="term" value="P:mitochondrial ADP transmembrane transport"/>
    <property type="evidence" value="ECO:0007669"/>
    <property type="project" value="InterPro"/>
</dbReference>
<comment type="subcellular location">
    <subcellularLocation>
        <location evidence="1">Membrane</location>
        <topology evidence="1">Multi-pass membrane protein</topology>
    </subcellularLocation>
</comment>
<dbReference type="EMBL" id="JAPDFW010000076">
    <property type="protein sequence ID" value="KAJ5073268.1"/>
    <property type="molecule type" value="Genomic_DNA"/>
</dbReference>
<dbReference type="PRINTS" id="PR00927">
    <property type="entry name" value="ADPTRNSLCASE"/>
</dbReference>
<dbReference type="Proteomes" id="UP001149090">
    <property type="component" value="Unassembled WGS sequence"/>
</dbReference>
<dbReference type="OMA" id="IMFASYE"/>
<evidence type="ECO:0000256" key="1">
    <source>
        <dbReference type="ARBA" id="ARBA00004141"/>
    </source>
</evidence>
<dbReference type="SUPFAM" id="SSF103506">
    <property type="entry name" value="Mitochondrial carrier"/>
    <property type="match status" value="1"/>
</dbReference>
<dbReference type="GO" id="GO:1990544">
    <property type="term" value="P:mitochondrial ATP transmembrane transport"/>
    <property type="evidence" value="ECO:0007669"/>
    <property type="project" value="InterPro"/>
</dbReference>
<dbReference type="Pfam" id="PF00153">
    <property type="entry name" value="Mito_carr"/>
    <property type="match status" value="3"/>
</dbReference>
<dbReference type="GO" id="GO:0005743">
    <property type="term" value="C:mitochondrial inner membrane"/>
    <property type="evidence" value="ECO:0007669"/>
    <property type="project" value="InterPro"/>
</dbReference>